<name>A0ABX1SY74_9BIFI</name>
<dbReference type="Proteomes" id="UP000553756">
    <property type="component" value="Unassembled WGS sequence"/>
</dbReference>
<evidence type="ECO:0000313" key="2">
    <source>
        <dbReference type="Proteomes" id="UP000553756"/>
    </source>
</evidence>
<sequence length="304" mass="31888">MTTALGIAPDSAGKGVDPLTHRKVLQSHWASVGIVTGLGVSGRSDLKYNVAAGVAVCSRGSADGYTEAYFGGGATAAVSAGDPSNPRVDRIWIKARDLTQGDADNQVVIGVTQGTPSASPVAPSTPAGCVRLLDMTLPAGATSTQKATPPHSADYAIPYGVSVGVLATANVNQQYEIPEDKQWKKRVSVRFTVQTDRTVNIKWKARASCGSDNSNMASYFVQLRVDGSVINSGVNLASSWIQGAFDEIGVLRFAETKGIDYDVIANRGTHTAEVYVLGNPAANTAPVTLYGIQNLTVTDRGVFR</sequence>
<reference evidence="1 2" key="1">
    <citation type="submission" date="2020-02" db="EMBL/GenBank/DDBJ databases">
        <title>Characterization of phylogenetic diversity of novel bifidobacterial species isolated in Czech ZOOs.</title>
        <authorList>
            <person name="Lugli G.A."/>
            <person name="Vera N.B."/>
            <person name="Ventura M."/>
        </authorList>
    </citation>
    <scope>NUCLEOTIDE SEQUENCE [LARGE SCALE GENOMIC DNA]</scope>
    <source>
        <strain evidence="1 2">DSM 109963</strain>
    </source>
</reference>
<dbReference type="EMBL" id="JAAIIJ010000028">
    <property type="protein sequence ID" value="NMN02791.1"/>
    <property type="molecule type" value="Genomic_DNA"/>
</dbReference>
<gene>
    <name evidence="1" type="ORF">G1C94_1413</name>
</gene>
<keyword evidence="2" id="KW-1185">Reference proteome</keyword>
<proteinExistence type="predicted"/>
<accession>A0ABX1SY74</accession>
<comment type="caution">
    <text evidence="1">The sequence shown here is derived from an EMBL/GenBank/DDBJ whole genome shotgun (WGS) entry which is preliminary data.</text>
</comment>
<dbReference type="RefSeq" id="WP_216656942.1">
    <property type="nucleotide sequence ID" value="NZ_JAAIIJ010000028.1"/>
</dbReference>
<protein>
    <submittedName>
        <fullName evidence="1">Uncharacterized protein</fullName>
    </submittedName>
</protein>
<organism evidence="1 2">
    <name type="scientific">Bifidobacterium panos</name>
    <dbReference type="NCBI Taxonomy" id="2675321"/>
    <lineage>
        <taxon>Bacteria</taxon>
        <taxon>Bacillati</taxon>
        <taxon>Actinomycetota</taxon>
        <taxon>Actinomycetes</taxon>
        <taxon>Bifidobacteriales</taxon>
        <taxon>Bifidobacteriaceae</taxon>
        <taxon>Bifidobacterium</taxon>
    </lineage>
</organism>
<evidence type="ECO:0000313" key="1">
    <source>
        <dbReference type="EMBL" id="NMN02791.1"/>
    </source>
</evidence>